<dbReference type="PRINTS" id="PR00987">
    <property type="entry name" value="TRNASYNTHGLU"/>
</dbReference>
<evidence type="ECO:0000256" key="1">
    <source>
        <dbReference type="ARBA" id="ARBA00022598"/>
    </source>
</evidence>
<evidence type="ECO:0000256" key="5">
    <source>
        <dbReference type="ARBA" id="ARBA00022840"/>
    </source>
</evidence>
<comment type="caution">
    <text evidence="9">The sequence shown here is derived from an EMBL/GenBank/DDBJ whole genome shotgun (WGS) entry which is preliminary data.</text>
</comment>
<dbReference type="SUPFAM" id="SSF52374">
    <property type="entry name" value="Nucleotidylyl transferase"/>
    <property type="match status" value="1"/>
</dbReference>
<name>A0A511X6D1_9PROT</name>
<evidence type="ECO:0000256" key="4">
    <source>
        <dbReference type="ARBA" id="ARBA00022833"/>
    </source>
</evidence>
<proteinExistence type="inferred from homology"/>
<dbReference type="PROSITE" id="PS00178">
    <property type="entry name" value="AA_TRNA_LIGASE_I"/>
    <property type="match status" value="1"/>
</dbReference>
<dbReference type="STRING" id="1120919.GCA_000429165_00383"/>
<evidence type="ECO:0000313" key="9">
    <source>
        <dbReference type="EMBL" id="GEN58492.1"/>
    </source>
</evidence>
<dbReference type="InterPro" id="IPR020058">
    <property type="entry name" value="Glu/Gln-tRNA-synth_Ib_cat-dom"/>
</dbReference>
<dbReference type="EMBL" id="BJYF01000001">
    <property type="protein sequence ID" value="GEN58492.1"/>
    <property type="molecule type" value="Genomic_DNA"/>
</dbReference>
<evidence type="ECO:0000256" key="7">
    <source>
        <dbReference type="RuleBase" id="RU363037"/>
    </source>
</evidence>
<evidence type="ECO:0000259" key="8">
    <source>
        <dbReference type="Pfam" id="PF00749"/>
    </source>
</evidence>
<evidence type="ECO:0000256" key="3">
    <source>
        <dbReference type="ARBA" id="ARBA00022741"/>
    </source>
</evidence>
<evidence type="ECO:0000256" key="2">
    <source>
        <dbReference type="ARBA" id="ARBA00022723"/>
    </source>
</evidence>
<dbReference type="RefSeq" id="WP_026396631.1">
    <property type="nucleotide sequence ID" value="NZ_AUBI01000001.1"/>
</dbReference>
<sequence length="311" mass="34480">MASVFPFFTAPAGGWITRFAPSPTGLLHLGHVAAALFAREHAQPDGRFLLRIEDIDTQRCQERFIAATEEDLGWLGLRWWDAPMRQSQRMDRYRAILETLQERDLLYPCFCTRADIAREAQSSASAPHTAPDGGLLYAGTCRNLTATERAARIGAGQPYALRLDMRRACTLAYGAERRRLTFRDLKRSVCACEPEAFGDVILARRDTPASYHLCVTHDDAAQGVTLVTRGEDLRSATDVHRLLQTLMGWPEPVYAFHPLLCDQNGKRLAKRDGALSIRAMRESGMTPEAVMEMARHAASSEGSPGPVTTPP</sequence>
<dbReference type="NCBIfam" id="NF004315">
    <property type="entry name" value="PRK05710.1-4"/>
    <property type="match status" value="1"/>
</dbReference>
<keyword evidence="7" id="KW-0648">Protein biosynthesis</keyword>
<keyword evidence="1 7" id="KW-0436">Ligase</keyword>
<dbReference type="AlphaFoldDB" id="A0A511X6D1"/>
<dbReference type="InterPro" id="IPR001412">
    <property type="entry name" value="aa-tRNA-synth_I_CS"/>
</dbReference>
<reference evidence="9 10" key="1">
    <citation type="submission" date="2019-07" db="EMBL/GenBank/DDBJ databases">
        <title>Whole genome shotgun sequence of Acetobacter nitrogenifigens NBRC 105050.</title>
        <authorList>
            <person name="Hosoyama A."/>
            <person name="Uohara A."/>
            <person name="Ohji S."/>
            <person name="Ichikawa N."/>
        </authorList>
    </citation>
    <scope>NUCLEOTIDE SEQUENCE [LARGE SCALE GENOMIC DNA]</scope>
    <source>
        <strain evidence="9 10">NBRC 105050</strain>
    </source>
</reference>
<protein>
    <submittedName>
        <fullName evidence="9">tRNA glutamyl-Q(34) synthetase GluQRS</fullName>
    </submittedName>
</protein>
<dbReference type="GO" id="GO:0006424">
    <property type="term" value="P:glutamyl-tRNA aminoacylation"/>
    <property type="evidence" value="ECO:0007669"/>
    <property type="project" value="TreeGrafter"/>
</dbReference>
<gene>
    <name evidence="9" type="ORF">ANI02nite_03760</name>
</gene>
<evidence type="ECO:0000256" key="6">
    <source>
        <dbReference type="ARBA" id="ARBA00023146"/>
    </source>
</evidence>
<dbReference type="Proteomes" id="UP000321635">
    <property type="component" value="Unassembled WGS sequence"/>
</dbReference>
<dbReference type="Gene3D" id="3.40.50.620">
    <property type="entry name" value="HUPs"/>
    <property type="match status" value="1"/>
</dbReference>
<feature type="domain" description="Glutamyl/glutaminyl-tRNA synthetase class Ib catalytic" evidence="8">
    <location>
        <begin position="17"/>
        <end position="295"/>
    </location>
</feature>
<dbReference type="GO" id="GO:0004818">
    <property type="term" value="F:glutamate-tRNA ligase activity"/>
    <property type="evidence" value="ECO:0007669"/>
    <property type="project" value="TreeGrafter"/>
</dbReference>
<dbReference type="PANTHER" id="PTHR43311:SF1">
    <property type="entry name" value="GLUTAMYL-Q TRNA(ASP) SYNTHETASE"/>
    <property type="match status" value="1"/>
</dbReference>
<keyword evidence="2" id="KW-0479">Metal-binding</keyword>
<dbReference type="InterPro" id="IPR049940">
    <property type="entry name" value="GluQ/Sye"/>
</dbReference>
<dbReference type="Pfam" id="PF00749">
    <property type="entry name" value="tRNA-synt_1c"/>
    <property type="match status" value="1"/>
</dbReference>
<evidence type="ECO:0000313" key="10">
    <source>
        <dbReference type="Proteomes" id="UP000321635"/>
    </source>
</evidence>
<dbReference type="InterPro" id="IPR014729">
    <property type="entry name" value="Rossmann-like_a/b/a_fold"/>
</dbReference>
<dbReference type="PANTHER" id="PTHR43311">
    <property type="entry name" value="GLUTAMATE--TRNA LIGASE"/>
    <property type="match status" value="1"/>
</dbReference>
<comment type="similarity">
    <text evidence="7">Belongs to the class-I aminoacyl-tRNA synthetase family.</text>
</comment>
<accession>A0A511X6D1</accession>
<keyword evidence="6 7" id="KW-0030">Aminoacyl-tRNA synthetase</keyword>
<keyword evidence="5 7" id="KW-0067">ATP-binding</keyword>
<dbReference type="GO" id="GO:0005524">
    <property type="term" value="F:ATP binding"/>
    <property type="evidence" value="ECO:0007669"/>
    <property type="project" value="UniProtKB-KW"/>
</dbReference>
<dbReference type="InterPro" id="IPR000924">
    <property type="entry name" value="Glu/Gln-tRNA-synth"/>
</dbReference>
<keyword evidence="3 7" id="KW-0547">Nucleotide-binding</keyword>
<dbReference type="OrthoDB" id="9807503at2"/>
<organism evidence="9 10">
    <name type="scientific">Acetobacter nitrogenifigens DSM 23921 = NBRC 105050</name>
    <dbReference type="NCBI Taxonomy" id="1120919"/>
    <lineage>
        <taxon>Bacteria</taxon>
        <taxon>Pseudomonadati</taxon>
        <taxon>Pseudomonadota</taxon>
        <taxon>Alphaproteobacteria</taxon>
        <taxon>Acetobacterales</taxon>
        <taxon>Acetobacteraceae</taxon>
        <taxon>Acetobacter</taxon>
    </lineage>
</organism>
<dbReference type="GO" id="GO:0005829">
    <property type="term" value="C:cytosol"/>
    <property type="evidence" value="ECO:0007669"/>
    <property type="project" value="TreeGrafter"/>
</dbReference>
<keyword evidence="4" id="KW-0862">Zinc</keyword>
<keyword evidence="10" id="KW-1185">Reference proteome</keyword>